<reference evidence="1" key="1">
    <citation type="submission" date="2022-06" db="EMBL/GenBank/DDBJ databases">
        <title>Draft genome sequence of Streptomyces sp. RB6PN25 isolated from peat swamp forest in Thailand.</title>
        <authorList>
            <person name="Duangmal K."/>
            <person name="Klaysubun C."/>
        </authorList>
    </citation>
    <scope>NUCLEOTIDE SEQUENCE</scope>
    <source>
        <strain evidence="1">RB6PN25</strain>
    </source>
</reference>
<dbReference type="RefSeq" id="WP_255922030.1">
    <property type="nucleotide sequence ID" value="NZ_JANFNG010000018.1"/>
</dbReference>
<evidence type="ECO:0000313" key="1">
    <source>
        <dbReference type="EMBL" id="MCQ4083114.1"/>
    </source>
</evidence>
<organism evidence="1 2">
    <name type="scientific">Streptomyces humicola</name>
    <dbReference type="NCBI Taxonomy" id="2953240"/>
    <lineage>
        <taxon>Bacteria</taxon>
        <taxon>Bacillati</taxon>
        <taxon>Actinomycetota</taxon>
        <taxon>Actinomycetes</taxon>
        <taxon>Kitasatosporales</taxon>
        <taxon>Streptomycetaceae</taxon>
        <taxon>Streptomyces</taxon>
    </lineage>
</organism>
<gene>
    <name evidence="1" type="ORF">NGB36_21515</name>
</gene>
<name>A0ABT1PZL1_9ACTN</name>
<sequence length="112" mass="11673">MGARASDNAHQLTLAPEDDFCRDEQGLIGLLDAAGLQSAACETLRWDHRASAAEWWGGPDAGAATIGQIVVSQTPEIRAGIKRHFDLLSGEFTGPDGPLVLPHAALPASACA</sequence>
<keyword evidence="2" id="KW-1185">Reference proteome</keyword>
<protein>
    <submittedName>
        <fullName evidence="1">Uncharacterized protein</fullName>
    </submittedName>
</protein>
<evidence type="ECO:0000313" key="2">
    <source>
        <dbReference type="Proteomes" id="UP001057702"/>
    </source>
</evidence>
<dbReference type="EMBL" id="JANFNG010000018">
    <property type="protein sequence ID" value="MCQ4083114.1"/>
    <property type="molecule type" value="Genomic_DNA"/>
</dbReference>
<comment type="caution">
    <text evidence="1">The sequence shown here is derived from an EMBL/GenBank/DDBJ whole genome shotgun (WGS) entry which is preliminary data.</text>
</comment>
<proteinExistence type="predicted"/>
<accession>A0ABT1PZL1</accession>
<dbReference type="Proteomes" id="UP001057702">
    <property type="component" value="Unassembled WGS sequence"/>
</dbReference>